<feature type="domain" description="GST N-terminal" evidence="8">
    <location>
        <begin position="2"/>
        <end position="83"/>
    </location>
</feature>
<evidence type="ECO:0000259" key="8">
    <source>
        <dbReference type="PROSITE" id="PS50404"/>
    </source>
</evidence>
<dbReference type="GO" id="GO:0004364">
    <property type="term" value="F:glutathione transferase activity"/>
    <property type="evidence" value="ECO:0007669"/>
    <property type="project" value="UniProtKB-EC"/>
</dbReference>
<evidence type="ECO:0000256" key="4">
    <source>
        <dbReference type="ARBA" id="ARBA00022490"/>
    </source>
</evidence>
<keyword evidence="4" id="KW-0963">Cytoplasm</keyword>
<comment type="subcellular location">
    <subcellularLocation>
        <location evidence="1">Cytoplasm</location>
        <location evidence="1">Cytosol</location>
    </subcellularLocation>
</comment>
<dbReference type="InterPro" id="IPR004046">
    <property type="entry name" value="GST_C"/>
</dbReference>
<name>A0AAN7L0F4_9MYRT</name>
<feature type="domain" description="GST N-terminal" evidence="8">
    <location>
        <begin position="215"/>
        <end position="296"/>
    </location>
</feature>
<protein>
    <recommendedName>
        <fullName evidence="3">glutathione transferase</fullName>
        <ecNumber evidence="3">2.5.1.18</ecNumber>
    </recommendedName>
</protein>
<dbReference type="EC" id="2.5.1.18" evidence="3"/>
<evidence type="ECO:0000256" key="7">
    <source>
        <dbReference type="ARBA" id="ARBA00047960"/>
    </source>
</evidence>
<dbReference type="GO" id="GO:0009407">
    <property type="term" value="P:toxin catabolic process"/>
    <property type="evidence" value="ECO:0007669"/>
    <property type="project" value="UniProtKB-ARBA"/>
</dbReference>
<dbReference type="InterPro" id="IPR034347">
    <property type="entry name" value="GST_Phi_C"/>
</dbReference>
<dbReference type="PROSITE" id="PS50404">
    <property type="entry name" value="GST_NTER"/>
    <property type="match status" value="2"/>
</dbReference>
<dbReference type="Proteomes" id="UP001345219">
    <property type="component" value="Chromosome 13"/>
</dbReference>
<dbReference type="SUPFAM" id="SSF47616">
    <property type="entry name" value="GST C-terminal domain-like"/>
    <property type="match status" value="2"/>
</dbReference>
<dbReference type="GO" id="GO:0006749">
    <property type="term" value="P:glutathione metabolic process"/>
    <property type="evidence" value="ECO:0007669"/>
    <property type="project" value="TreeGrafter"/>
</dbReference>
<dbReference type="GO" id="GO:0005829">
    <property type="term" value="C:cytosol"/>
    <property type="evidence" value="ECO:0007669"/>
    <property type="project" value="UniProtKB-SubCell"/>
</dbReference>
<proteinExistence type="inferred from homology"/>
<gene>
    <name evidence="10" type="ORF">SAY87_015924</name>
</gene>
<comment type="similarity">
    <text evidence="2">Belongs to the GST superfamily. Phi family.</text>
</comment>
<dbReference type="PROSITE" id="PS50405">
    <property type="entry name" value="GST_CTER"/>
    <property type="match status" value="2"/>
</dbReference>
<evidence type="ECO:0000256" key="2">
    <source>
        <dbReference type="ARBA" id="ARBA00010128"/>
    </source>
</evidence>
<reference evidence="10 11" key="1">
    <citation type="journal article" date="2023" name="Hortic Res">
        <title>Pangenome of water caltrop reveals structural variations and asymmetric subgenome divergence after allopolyploidization.</title>
        <authorList>
            <person name="Zhang X."/>
            <person name="Chen Y."/>
            <person name="Wang L."/>
            <person name="Yuan Y."/>
            <person name="Fang M."/>
            <person name="Shi L."/>
            <person name="Lu R."/>
            <person name="Comes H.P."/>
            <person name="Ma Y."/>
            <person name="Chen Y."/>
            <person name="Huang G."/>
            <person name="Zhou Y."/>
            <person name="Zheng Z."/>
            <person name="Qiu Y."/>
        </authorList>
    </citation>
    <scope>NUCLEOTIDE SEQUENCE [LARGE SCALE GENOMIC DNA]</scope>
    <source>
        <tissue evidence="10">Roots</tissue>
    </source>
</reference>
<dbReference type="InterPro" id="IPR004045">
    <property type="entry name" value="Glutathione_S-Trfase_N"/>
</dbReference>
<dbReference type="FunFam" id="1.20.1050.10:FF:000004">
    <property type="entry name" value="Glutathione S-transferase F2"/>
    <property type="match status" value="2"/>
</dbReference>
<dbReference type="InterPro" id="IPR036282">
    <property type="entry name" value="Glutathione-S-Trfase_C_sf"/>
</dbReference>
<feature type="domain" description="GST C-terminal" evidence="9">
    <location>
        <begin position="302"/>
        <end position="427"/>
    </location>
</feature>
<sequence>MAAIKVHGNPLYTASARVLACLFEKGLEFDLVLVDVRSGQHKAESFLSLNPFGQIPAFEDGDLKLFESRAITRYIAHEYADKGTPLVVSGTGKEMAVQSMWMEVEAHEYDPVALELVKELALKPFLGMQSDPAVVVVEEEKLGKVLDVYEARLTRSKYLGGDAFSLADLHHLPSLSYLMNTRVKELFESRPLVSAWVADILCRPAWCKVMEMRRAGNEVHGSPMSTATCRVLATLIEKGLDFEFVNVDMRSGEHKKPHFLALNPFGQVPAFEDGDLKLFESRAITQHIAHAYGDKGTPLVFPGKEMATVSVWMEVEAHQYDPAASKLLWELALKPFLGMQTNPAVVAEFEPELEKVLDVYEARLSKSKYLGGDCFTLADLHHLPSLNYLLRTEVKKHFDARPKVSAWVADITSRPAWCKVLEMTSPK</sequence>
<dbReference type="Gene3D" id="3.40.30.10">
    <property type="entry name" value="Glutaredoxin"/>
    <property type="match status" value="2"/>
</dbReference>
<evidence type="ECO:0000259" key="9">
    <source>
        <dbReference type="PROSITE" id="PS50405"/>
    </source>
</evidence>
<dbReference type="InterPro" id="IPR010987">
    <property type="entry name" value="Glutathione-S-Trfase_C-like"/>
</dbReference>
<dbReference type="SFLD" id="SFLDS00019">
    <property type="entry name" value="Glutathione_Transferase_(cytos"/>
    <property type="match status" value="2"/>
</dbReference>
<accession>A0AAN7L0F4</accession>
<keyword evidence="5" id="KW-0216">Detoxification</keyword>
<dbReference type="SFLD" id="SFLDG01154">
    <property type="entry name" value="Main.5:_Phi-like"/>
    <property type="match status" value="1"/>
</dbReference>
<evidence type="ECO:0000256" key="6">
    <source>
        <dbReference type="ARBA" id="ARBA00022679"/>
    </source>
</evidence>
<evidence type="ECO:0000313" key="11">
    <source>
        <dbReference type="Proteomes" id="UP001345219"/>
    </source>
</evidence>
<keyword evidence="6" id="KW-0808">Transferase</keyword>
<organism evidence="10 11">
    <name type="scientific">Trapa incisa</name>
    <dbReference type="NCBI Taxonomy" id="236973"/>
    <lineage>
        <taxon>Eukaryota</taxon>
        <taxon>Viridiplantae</taxon>
        <taxon>Streptophyta</taxon>
        <taxon>Embryophyta</taxon>
        <taxon>Tracheophyta</taxon>
        <taxon>Spermatophyta</taxon>
        <taxon>Magnoliopsida</taxon>
        <taxon>eudicotyledons</taxon>
        <taxon>Gunneridae</taxon>
        <taxon>Pentapetalae</taxon>
        <taxon>rosids</taxon>
        <taxon>malvids</taxon>
        <taxon>Myrtales</taxon>
        <taxon>Lythraceae</taxon>
        <taxon>Trapa</taxon>
    </lineage>
</organism>
<dbReference type="GO" id="GO:0043295">
    <property type="term" value="F:glutathione binding"/>
    <property type="evidence" value="ECO:0007669"/>
    <property type="project" value="TreeGrafter"/>
</dbReference>
<keyword evidence="11" id="KW-1185">Reference proteome</keyword>
<dbReference type="CDD" id="cd03053">
    <property type="entry name" value="GST_N_Phi"/>
    <property type="match status" value="2"/>
</dbReference>
<comment type="catalytic activity">
    <reaction evidence="7">
        <text>RX + glutathione = an S-substituted glutathione + a halide anion + H(+)</text>
        <dbReference type="Rhea" id="RHEA:16437"/>
        <dbReference type="ChEBI" id="CHEBI:15378"/>
        <dbReference type="ChEBI" id="CHEBI:16042"/>
        <dbReference type="ChEBI" id="CHEBI:17792"/>
        <dbReference type="ChEBI" id="CHEBI:57925"/>
        <dbReference type="ChEBI" id="CHEBI:90779"/>
        <dbReference type="EC" id="2.5.1.18"/>
    </reaction>
</comment>
<dbReference type="Pfam" id="PF00043">
    <property type="entry name" value="GST_C"/>
    <property type="match status" value="2"/>
</dbReference>
<dbReference type="Gene3D" id="1.20.1050.10">
    <property type="match status" value="2"/>
</dbReference>
<dbReference type="Pfam" id="PF02798">
    <property type="entry name" value="GST_N"/>
    <property type="match status" value="2"/>
</dbReference>
<dbReference type="SFLD" id="SFLDG00358">
    <property type="entry name" value="Main_(cytGST)"/>
    <property type="match status" value="2"/>
</dbReference>
<dbReference type="SUPFAM" id="SSF52833">
    <property type="entry name" value="Thioredoxin-like"/>
    <property type="match status" value="2"/>
</dbReference>
<dbReference type="CDD" id="cd03187">
    <property type="entry name" value="GST_C_Phi"/>
    <property type="match status" value="2"/>
</dbReference>
<feature type="domain" description="GST C-terminal" evidence="9">
    <location>
        <begin position="91"/>
        <end position="219"/>
    </location>
</feature>
<evidence type="ECO:0000256" key="1">
    <source>
        <dbReference type="ARBA" id="ARBA00004514"/>
    </source>
</evidence>
<dbReference type="AlphaFoldDB" id="A0AAN7L0F4"/>
<dbReference type="PANTHER" id="PTHR43900:SF47">
    <property type="entry name" value="GLUTATHIONE S-TRANSFERASE F6-RELATED"/>
    <property type="match status" value="1"/>
</dbReference>
<dbReference type="InterPro" id="IPR040079">
    <property type="entry name" value="Glutathione_S-Trfase"/>
</dbReference>
<dbReference type="EMBL" id="JAXIOK010000001">
    <property type="protein sequence ID" value="KAK4779818.1"/>
    <property type="molecule type" value="Genomic_DNA"/>
</dbReference>
<evidence type="ECO:0000256" key="3">
    <source>
        <dbReference type="ARBA" id="ARBA00012452"/>
    </source>
</evidence>
<dbReference type="PANTHER" id="PTHR43900">
    <property type="entry name" value="GLUTATHIONE S-TRANSFERASE RHO"/>
    <property type="match status" value="1"/>
</dbReference>
<evidence type="ECO:0000256" key="5">
    <source>
        <dbReference type="ARBA" id="ARBA00022575"/>
    </source>
</evidence>
<dbReference type="FunFam" id="3.40.30.10:FF:000016">
    <property type="entry name" value="Glutathione S-transferase F2"/>
    <property type="match status" value="2"/>
</dbReference>
<comment type="caution">
    <text evidence="10">The sequence shown here is derived from an EMBL/GenBank/DDBJ whole genome shotgun (WGS) entry which is preliminary data.</text>
</comment>
<dbReference type="InterPro" id="IPR036249">
    <property type="entry name" value="Thioredoxin-like_sf"/>
</dbReference>
<evidence type="ECO:0000313" key="10">
    <source>
        <dbReference type="EMBL" id="KAK4779818.1"/>
    </source>
</evidence>